<dbReference type="Pfam" id="PF00487">
    <property type="entry name" value="FA_desaturase"/>
    <property type="match status" value="1"/>
</dbReference>
<dbReference type="GO" id="GO:0008610">
    <property type="term" value="P:lipid biosynthetic process"/>
    <property type="evidence" value="ECO:0007669"/>
    <property type="project" value="UniProtKB-ARBA"/>
</dbReference>
<dbReference type="EMBL" id="JABBXF010000016">
    <property type="protein sequence ID" value="NVK77871.1"/>
    <property type="molecule type" value="Genomic_DNA"/>
</dbReference>
<feature type="transmembrane region" description="Helical" evidence="1">
    <location>
        <begin position="214"/>
        <end position="233"/>
    </location>
</feature>
<evidence type="ECO:0000256" key="1">
    <source>
        <dbReference type="SAM" id="Phobius"/>
    </source>
</evidence>
<feature type="transmembrane region" description="Helical" evidence="1">
    <location>
        <begin position="156"/>
        <end position="178"/>
    </location>
</feature>
<accession>A0A7Y7B2J9</accession>
<comment type="caution">
    <text evidence="3">The sequence shown here is derived from an EMBL/GenBank/DDBJ whole genome shotgun (WGS) entry which is preliminary data.</text>
</comment>
<dbReference type="AlphaFoldDB" id="A0A7Y7B2J9"/>
<keyword evidence="1" id="KW-1133">Transmembrane helix</keyword>
<dbReference type="RefSeq" id="WP_171079648.1">
    <property type="nucleotide sequence ID" value="NZ_BNBU01000003.1"/>
</dbReference>
<proteinExistence type="predicted"/>
<dbReference type="InterPro" id="IPR005804">
    <property type="entry name" value="FA_desaturase_dom"/>
</dbReference>
<keyword evidence="4" id="KW-1185">Reference proteome</keyword>
<dbReference type="CDD" id="cd03506">
    <property type="entry name" value="Delta6-FADS-like"/>
    <property type="match status" value="1"/>
</dbReference>
<name>A0A7Y7B2J9_STRMO</name>
<dbReference type="PANTHER" id="PTHR19353">
    <property type="entry name" value="FATTY ACID DESATURASE 2"/>
    <property type="match status" value="1"/>
</dbReference>
<evidence type="ECO:0000313" key="4">
    <source>
        <dbReference type="Proteomes" id="UP000587462"/>
    </source>
</evidence>
<evidence type="ECO:0000259" key="2">
    <source>
        <dbReference type="Pfam" id="PF00487"/>
    </source>
</evidence>
<evidence type="ECO:0000313" key="3">
    <source>
        <dbReference type="EMBL" id="NVK77871.1"/>
    </source>
</evidence>
<dbReference type="Proteomes" id="UP000587462">
    <property type="component" value="Unassembled WGS sequence"/>
</dbReference>
<dbReference type="PANTHER" id="PTHR19353:SF19">
    <property type="entry name" value="DELTA(5) FATTY ACID DESATURASE C-RELATED"/>
    <property type="match status" value="1"/>
</dbReference>
<dbReference type="GO" id="GO:0016717">
    <property type="term" value="F:oxidoreductase activity, acting on paired donors, with oxidation of a pair of donors resulting in the reduction of molecular oxygen to two molecules of water"/>
    <property type="evidence" value="ECO:0007669"/>
    <property type="project" value="TreeGrafter"/>
</dbReference>
<gene>
    <name evidence="3" type="ORF">HG542_09355</name>
</gene>
<reference evidence="3 4" key="1">
    <citation type="submission" date="2020-04" db="EMBL/GenBank/DDBJ databases">
        <title>Draft Genome Sequence of Streptomyces morookaense DSM 40503, an 8-azaguanine-producing strain.</title>
        <authorList>
            <person name="Qi J."/>
            <person name="Gao J.-M."/>
        </authorList>
    </citation>
    <scope>NUCLEOTIDE SEQUENCE [LARGE SCALE GENOMIC DNA]</scope>
    <source>
        <strain evidence="3 4">DSM 40503</strain>
    </source>
</reference>
<feature type="transmembrane region" description="Helical" evidence="1">
    <location>
        <begin position="190"/>
        <end position="208"/>
    </location>
</feature>
<protein>
    <submittedName>
        <fullName evidence="3">Acyl-CoA desaturase</fullName>
    </submittedName>
</protein>
<dbReference type="PIRSF" id="PIRSF015921">
    <property type="entry name" value="FA_sphinglp_des"/>
    <property type="match status" value="1"/>
</dbReference>
<dbReference type="GO" id="GO:0016020">
    <property type="term" value="C:membrane"/>
    <property type="evidence" value="ECO:0007669"/>
    <property type="project" value="TreeGrafter"/>
</dbReference>
<feature type="transmembrane region" description="Helical" evidence="1">
    <location>
        <begin position="54"/>
        <end position="71"/>
    </location>
</feature>
<organism evidence="3 4">
    <name type="scientific">Streptomyces morookaense</name>
    <name type="common">Streptoverticillium morookaense</name>
    <dbReference type="NCBI Taxonomy" id="1970"/>
    <lineage>
        <taxon>Bacteria</taxon>
        <taxon>Bacillati</taxon>
        <taxon>Actinomycetota</taxon>
        <taxon>Actinomycetes</taxon>
        <taxon>Kitasatosporales</taxon>
        <taxon>Streptomycetaceae</taxon>
        <taxon>Streptomyces</taxon>
    </lineage>
</organism>
<keyword evidence="1" id="KW-0812">Transmembrane</keyword>
<dbReference type="InterPro" id="IPR012171">
    <property type="entry name" value="Fatty_acid_desaturase"/>
</dbReference>
<keyword evidence="1" id="KW-0472">Membrane</keyword>
<feature type="domain" description="Fatty acid desaturase" evidence="2">
    <location>
        <begin position="54"/>
        <end position="311"/>
    </location>
</feature>
<sequence length="348" mass="38627">MDSTPGAGSFAPLQAAVREAGLMRPRHGWYAAKFVTNSALLGGSWVLFACLGDSWWQLGTAVLLAFAYGQTGLLGHDVGHGQVTRSRRAMDVLGLVHGNLFLGFSYGWWMNHHTRHHSHPNHLDLDPDILRRVVAFSPRQAEDVSRLRAWVIRRQVVLFFPLLTLEALGLRIGSVLAIRRGVVRRPRTESVLLAVHAVLYAAAVLAVLGPLRAVLFVAVHQGLFGVYLGCVFAPNHKGMPVRDGADEPDWLSRQVLTSRNIRSTRLHDFCYGGLNYQIEHHLFPGLPRPALRASRPVVRAYCAERGLDYYEVSAARSYREILRHLRTVSDQVAQGAAPPARPRPSAVR</sequence>
<feature type="transmembrane region" description="Helical" evidence="1">
    <location>
        <begin position="92"/>
        <end position="109"/>
    </location>
</feature>